<name>A0A8S5VD70_9CAUD</name>
<evidence type="ECO:0000313" key="1">
    <source>
        <dbReference type="EMBL" id="DAG04660.1"/>
    </source>
</evidence>
<reference evidence="1" key="1">
    <citation type="journal article" date="2021" name="Proc. Natl. Acad. Sci. U.S.A.">
        <title>A Catalog of Tens of Thousands of Viruses from Human Metagenomes Reveals Hidden Associations with Chronic Diseases.</title>
        <authorList>
            <person name="Tisza M.J."/>
            <person name="Buck C.B."/>
        </authorList>
    </citation>
    <scope>NUCLEOTIDE SEQUENCE</scope>
    <source>
        <strain evidence="1">CtDXu9</strain>
    </source>
</reference>
<protein>
    <submittedName>
        <fullName evidence="1">Uncharacterized protein</fullName>
    </submittedName>
</protein>
<organism evidence="1">
    <name type="scientific">Siphoviridae sp. ctDXu9</name>
    <dbReference type="NCBI Taxonomy" id="2825387"/>
    <lineage>
        <taxon>Viruses</taxon>
        <taxon>Duplodnaviria</taxon>
        <taxon>Heunggongvirae</taxon>
        <taxon>Uroviricota</taxon>
        <taxon>Caudoviricetes</taxon>
    </lineage>
</organism>
<accession>A0A8S5VD70</accession>
<dbReference type="EMBL" id="BK016244">
    <property type="protein sequence ID" value="DAG04660.1"/>
    <property type="molecule type" value="Genomic_DNA"/>
</dbReference>
<proteinExistence type="predicted"/>
<sequence>MRDSSMTILHKIYYGIRLLSLCRGVDFRCRI</sequence>